<evidence type="ECO:0000313" key="2">
    <source>
        <dbReference type="Proteomes" id="UP000247569"/>
    </source>
</evidence>
<reference evidence="1 2" key="1">
    <citation type="submission" date="2018-05" db="EMBL/GenBank/DDBJ databases">
        <title>Genomic Encyclopedia of Type Strains, Phase IV (KMG-IV): sequencing the most valuable type-strain genomes for metagenomic binning, comparative biology and taxonomic classification.</title>
        <authorList>
            <person name="Goeker M."/>
        </authorList>
    </citation>
    <scope>NUCLEOTIDE SEQUENCE [LARGE SCALE GENOMIC DNA]</scope>
    <source>
        <strain evidence="1 2">DSM 44704</strain>
    </source>
</reference>
<evidence type="ECO:0000313" key="1">
    <source>
        <dbReference type="EMBL" id="PXX70932.1"/>
    </source>
</evidence>
<dbReference type="GO" id="GO:0016787">
    <property type="term" value="F:hydrolase activity"/>
    <property type="evidence" value="ECO:0007669"/>
    <property type="project" value="UniProtKB-ARBA"/>
</dbReference>
<dbReference type="AlphaFoldDB" id="A0A318KFB8"/>
<dbReference type="Pfam" id="PF01663">
    <property type="entry name" value="Phosphodiest"/>
    <property type="match status" value="1"/>
</dbReference>
<dbReference type="OrthoDB" id="9779267at2"/>
<gene>
    <name evidence="1" type="ORF">DFR70_101353</name>
</gene>
<dbReference type="EMBL" id="QJKF01000001">
    <property type="protein sequence ID" value="PXX70932.1"/>
    <property type="molecule type" value="Genomic_DNA"/>
</dbReference>
<dbReference type="SUPFAM" id="SSF53649">
    <property type="entry name" value="Alkaline phosphatase-like"/>
    <property type="match status" value="1"/>
</dbReference>
<dbReference type="RefSeq" id="WP_051186726.1">
    <property type="nucleotide sequence ID" value="NZ_QJKF01000001.1"/>
</dbReference>
<organism evidence="1 2">
    <name type="scientific">Nocardia tenerifensis</name>
    <dbReference type="NCBI Taxonomy" id="228006"/>
    <lineage>
        <taxon>Bacteria</taxon>
        <taxon>Bacillati</taxon>
        <taxon>Actinomycetota</taxon>
        <taxon>Actinomycetes</taxon>
        <taxon>Mycobacteriales</taxon>
        <taxon>Nocardiaceae</taxon>
        <taxon>Nocardia</taxon>
    </lineage>
</organism>
<dbReference type="InterPro" id="IPR002591">
    <property type="entry name" value="Phosphodiest/P_Trfase"/>
</dbReference>
<dbReference type="PANTHER" id="PTHR10151">
    <property type="entry name" value="ECTONUCLEOTIDE PYROPHOSPHATASE/PHOSPHODIESTERASE"/>
    <property type="match status" value="1"/>
</dbReference>
<keyword evidence="2" id="KW-1185">Reference proteome</keyword>
<protein>
    <submittedName>
        <fullName evidence="1">Type I phosphodiesterase/nucleotide pyrophosphatase</fullName>
    </submittedName>
</protein>
<dbReference type="PANTHER" id="PTHR10151:SF120">
    <property type="entry name" value="BIS(5'-ADENOSYL)-TRIPHOSPHATASE"/>
    <property type="match status" value="1"/>
</dbReference>
<proteinExistence type="predicted"/>
<dbReference type="Gene3D" id="3.40.720.10">
    <property type="entry name" value="Alkaline Phosphatase, subunit A"/>
    <property type="match status" value="1"/>
</dbReference>
<accession>A0A318KFB8</accession>
<name>A0A318KFB8_9NOCA</name>
<dbReference type="InterPro" id="IPR017850">
    <property type="entry name" value="Alkaline_phosphatase_core_sf"/>
</dbReference>
<comment type="caution">
    <text evidence="1">The sequence shown here is derived from an EMBL/GenBank/DDBJ whole genome shotgun (WGS) entry which is preliminary data.</text>
</comment>
<sequence length="380" mass="40132">MFDAPRYGTGSLADLLPSLLAGFGVPGETDRLGLGLTADRVCVLLIDGLGAHALAANPGAAPFLSGLAATTLTAGFPSTTATSLSSLGVGVPPGEHGIVGYLLRVPGQDRLVNALRWSPHGEGRRTDLLHELVPEEFQPTATVFERAAAHGITVTQVAPSYQNGSGLTRASLRGCVFRDSFSVGDLIDGIGTALRTGNRSLVYAYHADLDTTGHARGPSSEAWLLELAHVDRLAAEIAERLPNDAALLVTADHGMVELEERIDFDHREDLREGVRQLGGEPRARHVYTEDGAADDVAAAWGELLGDDFVVLPRAEVIERGWFGPVVAPRIVERIGDVVVAARSSAGIIRSGAEPVQSMMVGHHGSLTPAELDIPLCTFRS</sequence>
<dbReference type="Proteomes" id="UP000247569">
    <property type="component" value="Unassembled WGS sequence"/>
</dbReference>